<dbReference type="PROSITE" id="PS50240">
    <property type="entry name" value="TRYPSIN_DOM"/>
    <property type="match status" value="1"/>
</dbReference>
<accession>A0A6A4ZF00</accession>
<feature type="domain" description="Peptidase S1" evidence="3">
    <location>
        <begin position="36"/>
        <end position="262"/>
    </location>
</feature>
<protein>
    <recommendedName>
        <fullName evidence="3">Peptidase S1 domain-containing protein</fullName>
    </recommendedName>
</protein>
<dbReference type="InterPro" id="IPR009003">
    <property type="entry name" value="Peptidase_S1_PA"/>
</dbReference>
<organism evidence="4 5">
    <name type="scientific">Aphanomyces astaci</name>
    <name type="common">Crayfish plague agent</name>
    <dbReference type="NCBI Taxonomy" id="112090"/>
    <lineage>
        <taxon>Eukaryota</taxon>
        <taxon>Sar</taxon>
        <taxon>Stramenopiles</taxon>
        <taxon>Oomycota</taxon>
        <taxon>Saprolegniomycetes</taxon>
        <taxon>Saprolegniales</taxon>
        <taxon>Verrucalvaceae</taxon>
        <taxon>Aphanomyces</taxon>
    </lineage>
</organism>
<dbReference type="InterPro" id="IPR043504">
    <property type="entry name" value="Peptidase_S1_PA_chymotrypsin"/>
</dbReference>
<dbReference type="GO" id="GO:0006508">
    <property type="term" value="P:proteolysis"/>
    <property type="evidence" value="ECO:0007669"/>
    <property type="project" value="InterPro"/>
</dbReference>
<dbReference type="GO" id="GO:0004252">
    <property type="term" value="F:serine-type endopeptidase activity"/>
    <property type="evidence" value="ECO:0007669"/>
    <property type="project" value="InterPro"/>
</dbReference>
<evidence type="ECO:0000313" key="5">
    <source>
        <dbReference type="Proteomes" id="UP000469452"/>
    </source>
</evidence>
<evidence type="ECO:0000256" key="1">
    <source>
        <dbReference type="ARBA" id="ARBA00023026"/>
    </source>
</evidence>
<dbReference type="EMBL" id="VJMI01017687">
    <property type="protein sequence ID" value="KAF0712836.1"/>
    <property type="molecule type" value="Genomic_DNA"/>
</dbReference>
<dbReference type="Gene3D" id="2.40.10.10">
    <property type="entry name" value="Trypsin-like serine proteases"/>
    <property type="match status" value="1"/>
</dbReference>
<dbReference type="PANTHER" id="PTHR24276:SF91">
    <property type="entry name" value="AT26814P-RELATED"/>
    <property type="match status" value="1"/>
</dbReference>
<gene>
    <name evidence="4" type="ORF">AaE_011943</name>
</gene>
<dbReference type="VEuPathDB" id="FungiDB:H257_12646"/>
<dbReference type="AlphaFoldDB" id="A0A6A4ZF00"/>
<dbReference type="SMART" id="SM00020">
    <property type="entry name" value="Tryp_SPc"/>
    <property type="match status" value="1"/>
</dbReference>
<dbReference type="InterPro" id="IPR001254">
    <property type="entry name" value="Trypsin_dom"/>
</dbReference>
<comment type="caution">
    <text evidence="4">The sequence shown here is derived from an EMBL/GenBank/DDBJ whole genome shotgun (WGS) entry which is preliminary data.</text>
</comment>
<dbReference type="Proteomes" id="UP000469452">
    <property type="component" value="Unassembled WGS sequence"/>
</dbReference>
<sequence>MKSTAILLTFKRVVLTLLISRRGTQMLNWIVNVAAVATGVAMAHYSPLQPAKELSYMCQLRSTATDVMGCPGYLVGSTTAIFSAACVKFFFTADKVVVGATQINGGLDQGEWVRVAKKHFHPNWNEQTREYDIAVVEFARPIMQQPVGILWDDIAPGKLVWMRGWMPFNPASKGLYETTVQILPNDQCQNHAARAVYATHVCAENEIIQGCQNFIDGPLTIEIDGDEYVVGVLSLYMCNTTPQFQIYSRISAHRDFIEPFLCPGSLW</sequence>
<proteinExistence type="predicted"/>
<reference evidence="4 5" key="1">
    <citation type="submission" date="2019-06" db="EMBL/GenBank/DDBJ databases">
        <title>Genomics analysis of Aphanomyces spp. identifies a new class of oomycete effector associated with host adaptation.</title>
        <authorList>
            <person name="Gaulin E."/>
        </authorList>
    </citation>
    <scope>NUCLEOTIDE SEQUENCE [LARGE SCALE GENOMIC DNA]</scope>
    <source>
        <strain evidence="4 5">E</strain>
    </source>
</reference>
<dbReference type="SUPFAM" id="SSF50494">
    <property type="entry name" value="Trypsin-like serine proteases"/>
    <property type="match status" value="1"/>
</dbReference>
<keyword evidence="1" id="KW-0843">Virulence</keyword>
<dbReference type="PANTHER" id="PTHR24276">
    <property type="entry name" value="POLYSERASE-RELATED"/>
    <property type="match status" value="1"/>
</dbReference>
<keyword evidence="2" id="KW-1015">Disulfide bond</keyword>
<evidence type="ECO:0000256" key="2">
    <source>
        <dbReference type="ARBA" id="ARBA00023157"/>
    </source>
</evidence>
<evidence type="ECO:0000259" key="3">
    <source>
        <dbReference type="PROSITE" id="PS50240"/>
    </source>
</evidence>
<dbReference type="Pfam" id="PF00089">
    <property type="entry name" value="Trypsin"/>
    <property type="match status" value="1"/>
</dbReference>
<evidence type="ECO:0000313" key="4">
    <source>
        <dbReference type="EMBL" id="KAF0712836.1"/>
    </source>
</evidence>
<dbReference type="InterPro" id="IPR050430">
    <property type="entry name" value="Peptidase_S1"/>
</dbReference>
<name>A0A6A4ZF00_APHAT</name>